<proteinExistence type="predicted"/>
<dbReference type="EMBL" id="AVOT02011291">
    <property type="protein sequence ID" value="MBW0491856.1"/>
    <property type="molecule type" value="Genomic_DNA"/>
</dbReference>
<evidence type="ECO:0000313" key="1">
    <source>
        <dbReference type="EMBL" id="MBW0491856.1"/>
    </source>
</evidence>
<name>A0A9Q3D0R0_9BASI</name>
<evidence type="ECO:0000313" key="2">
    <source>
        <dbReference type="Proteomes" id="UP000765509"/>
    </source>
</evidence>
<gene>
    <name evidence="1" type="ORF">O181_031571</name>
</gene>
<sequence length="160" mass="17656">MRWQNQTEAMALNLNGLDTKIARKTINFQSSKQLITREALDSALAPLCPFSVDLSGSASRFYLCSLSTSKNNACGKKVSTLRLGDLLEGILSLALYCGLTLASSQNCLVRWDLAWLISPAAAVSRRSPQSLQLLPPPFDLFLSFRIRATGSSVDRLRDRY</sequence>
<dbReference type="AlphaFoldDB" id="A0A9Q3D0R0"/>
<reference evidence="1" key="1">
    <citation type="submission" date="2021-03" db="EMBL/GenBank/DDBJ databases">
        <title>Draft genome sequence of rust myrtle Austropuccinia psidii MF-1, a brazilian biotype.</title>
        <authorList>
            <person name="Quecine M.C."/>
            <person name="Pachon D.M.R."/>
            <person name="Bonatelli M.L."/>
            <person name="Correr F.H."/>
            <person name="Franceschini L.M."/>
            <person name="Leite T.F."/>
            <person name="Margarido G.R.A."/>
            <person name="Almeida C.A."/>
            <person name="Ferrarezi J.A."/>
            <person name="Labate C.A."/>
        </authorList>
    </citation>
    <scope>NUCLEOTIDE SEQUENCE</scope>
    <source>
        <strain evidence="1">MF-1</strain>
    </source>
</reference>
<organism evidence="1 2">
    <name type="scientific">Austropuccinia psidii MF-1</name>
    <dbReference type="NCBI Taxonomy" id="1389203"/>
    <lineage>
        <taxon>Eukaryota</taxon>
        <taxon>Fungi</taxon>
        <taxon>Dikarya</taxon>
        <taxon>Basidiomycota</taxon>
        <taxon>Pucciniomycotina</taxon>
        <taxon>Pucciniomycetes</taxon>
        <taxon>Pucciniales</taxon>
        <taxon>Sphaerophragmiaceae</taxon>
        <taxon>Austropuccinia</taxon>
    </lineage>
</organism>
<dbReference type="Proteomes" id="UP000765509">
    <property type="component" value="Unassembled WGS sequence"/>
</dbReference>
<keyword evidence="2" id="KW-1185">Reference proteome</keyword>
<accession>A0A9Q3D0R0</accession>
<comment type="caution">
    <text evidence="1">The sequence shown here is derived from an EMBL/GenBank/DDBJ whole genome shotgun (WGS) entry which is preliminary data.</text>
</comment>
<protein>
    <submittedName>
        <fullName evidence="1">Uncharacterized protein</fullName>
    </submittedName>
</protein>